<dbReference type="KEGG" id="mgot:MgSA37_03133"/>
<evidence type="ECO:0000313" key="1">
    <source>
        <dbReference type="EMBL" id="BAU54953.1"/>
    </source>
</evidence>
<accession>A0A120MZ52</accession>
<dbReference type="Gene3D" id="3.10.129.10">
    <property type="entry name" value="Hotdog Thioesterase"/>
    <property type="match status" value="1"/>
</dbReference>
<keyword evidence="2" id="KW-1185">Reference proteome</keyword>
<protein>
    <submittedName>
        <fullName evidence="1">Uncharacterized protein</fullName>
    </submittedName>
</protein>
<dbReference type="AlphaFoldDB" id="A0A120MZ52"/>
<organism evidence="1 2">
    <name type="scientific">Mucilaginibacter gotjawali</name>
    <dbReference type="NCBI Taxonomy" id="1550579"/>
    <lineage>
        <taxon>Bacteria</taxon>
        <taxon>Pseudomonadati</taxon>
        <taxon>Bacteroidota</taxon>
        <taxon>Sphingobacteriia</taxon>
        <taxon>Sphingobacteriales</taxon>
        <taxon>Sphingobacteriaceae</taxon>
        <taxon>Mucilaginibacter</taxon>
    </lineage>
</organism>
<proteinExistence type="predicted"/>
<dbReference type="Proteomes" id="UP000218263">
    <property type="component" value="Chromosome"/>
</dbReference>
<dbReference type="RefSeq" id="WP_096353080.1">
    <property type="nucleotide sequence ID" value="NZ_AP017313.1"/>
</dbReference>
<gene>
    <name evidence="1" type="ORF">MgSA37_03133</name>
</gene>
<evidence type="ECO:0000313" key="2">
    <source>
        <dbReference type="Proteomes" id="UP000218263"/>
    </source>
</evidence>
<reference evidence="1 2" key="1">
    <citation type="submission" date="2015-12" db="EMBL/GenBank/DDBJ databases">
        <title>Genome sequence of Mucilaginibacter gotjawali.</title>
        <authorList>
            <person name="Lee J.S."/>
            <person name="Lee K.C."/>
            <person name="Kim K.K."/>
            <person name="Lee B.W."/>
        </authorList>
    </citation>
    <scope>NUCLEOTIDE SEQUENCE [LARGE SCALE GENOMIC DNA]</scope>
    <source>
        <strain evidence="1 2">SA3-7</strain>
    </source>
</reference>
<sequence>MIDTRENYLDIIKNGNLLGVHPTQMLLHGPTKRLLDTYHWHLPNKGIVASYTPKARDVEDHFGVFRGVDQIEAFAQATIVSCATFLECRKSNCLPDELKDKFVPAFISVGNVNFHYYLEEGDTFISMGNITFYKWRQMVADGRIYKVPKGLDLNDYFSDFSEERLLKYDISSDFKLVAELHDITGRAILKELFKKNE</sequence>
<dbReference type="OrthoDB" id="790414at2"/>
<dbReference type="EMBL" id="AP017313">
    <property type="protein sequence ID" value="BAU54953.1"/>
    <property type="molecule type" value="Genomic_DNA"/>
</dbReference>
<name>A0A120MZ52_9SPHI</name>